<keyword evidence="2" id="KW-0378">Hydrolase</keyword>
<dbReference type="PATRIC" id="fig|582.24.peg.5541"/>
<dbReference type="InterPro" id="IPR029058">
    <property type="entry name" value="AB_hydrolase_fold"/>
</dbReference>
<gene>
    <name evidence="4" type="ORF">UA45_17355</name>
</gene>
<accession>A0A0D8L4F5</accession>
<dbReference type="GO" id="GO:0016788">
    <property type="term" value="F:hydrolase activity, acting on ester bonds"/>
    <property type="evidence" value="ECO:0007669"/>
    <property type="project" value="TreeGrafter"/>
</dbReference>
<dbReference type="InterPro" id="IPR052558">
    <property type="entry name" value="Siderophore_Hydrolase_D"/>
</dbReference>
<proteinExistence type="inferred from homology"/>
<evidence type="ECO:0000313" key="4">
    <source>
        <dbReference type="EMBL" id="KJF76662.1"/>
    </source>
</evidence>
<sequence>MWKKIMVICCMMAVSPLMARPSQEITPLTEAAQQQFTITHHEMQHGDRHYRLFIAQPKQPQTAYTVLYMLDGNGQFPMMINRLSAGKTRPLPLVVGIGYPSDQAYPKTRTFDYTPPATGEQFTAGGGELPFRQFIREQVIPWVSSHYPVNDRRYFFGHSLGGLFVLRTATDEPGLFTDYISASPSLWWGHGAYMTAERFDRLPADIRLTITQGGLEEKPDLSKMSEEQKHNLSVRYSDITAREVCEQLQLRDKQCQFRIFPGKSHGSVIPDALETVISLLPADKENKLFFC</sequence>
<feature type="chain" id="PRO_5002332481" evidence="3">
    <location>
        <begin position="20"/>
        <end position="291"/>
    </location>
</feature>
<dbReference type="AlphaFoldDB" id="A0A0D8L4F5"/>
<dbReference type="Pfam" id="PF00756">
    <property type="entry name" value="Esterase"/>
    <property type="match status" value="1"/>
</dbReference>
<comment type="similarity">
    <text evidence="1">Belongs to the esterase D family.</text>
</comment>
<comment type="caution">
    <text evidence="4">The sequence shown here is derived from an EMBL/GenBank/DDBJ whole genome shotgun (WGS) entry which is preliminary data.</text>
</comment>
<dbReference type="PANTHER" id="PTHR40841">
    <property type="entry name" value="SIDEROPHORE TRIACETYLFUSARININE C ESTERASE"/>
    <property type="match status" value="1"/>
</dbReference>
<organism evidence="4">
    <name type="scientific">Morganella morganii</name>
    <name type="common">Proteus morganii</name>
    <dbReference type="NCBI Taxonomy" id="582"/>
    <lineage>
        <taxon>Bacteria</taxon>
        <taxon>Pseudomonadati</taxon>
        <taxon>Pseudomonadota</taxon>
        <taxon>Gammaproteobacteria</taxon>
        <taxon>Enterobacterales</taxon>
        <taxon>Morganellaceae</taxon>
        <taxon>Morganella</taxon>
    </lineage>
</organism>
<evidence type="ECO:0000256" key="1">
    <source>
        <dbReference type="ARBA" id="ARBA00005622"/>
    </source>
</evidence>
<dbReference type="SUPFAM" id="SSF53474">
    <property type="entry name" value="alpha/beta-Hydrolases"/>
    <property type="match status" value="1"/>
</dbReference>
<dbReference type="PANTHER" id="PTHR40841:SF2">
    <property type="entry name" value="SIDEROPHORE-DEGRADING ESTERASE (EUROFUNG)"/>
    <property type="match status" value="1"/>
</dbReference>
<dbReference type="Gene3D" id="3.40.50.1820">
    <property type="entry name" value="alpha/beta hydrolase"/>
    <property type="match status" value="1"/>
</dbReference>
<name>A0A0D8L4F5_MORMO</name>
<dbReference type="InterPro" id="IPR000801">
    <property type="entry name" value="Esterase-like"/>
</dbReference>
<reference evidence="4" key="1">
    <citation type="submission" date="2015-02" db="EMBL/GenBank/DDBJ databases">
        <title>Whole genome shotgun sequencing of cultured foodborne pathogen.</title>
        <authorList>
            <person name="Timme R."/>
            <person name="Allard M.W."/>
            <person name="Strain E."/>
            <person name="Evans P.S."/>
            <person name="Brown E."/>
        </authorList>
    </citation>
    <scope>NUCLEOTIDE SEQUENCE [LARGE SCALE GENOMIC DNA]</scope>
    <source>
        <strain evidence="4">GCSL-TSO-24</strain>
    </source>
</reference>
<dbReference type="EMBL" id="JZSH01000274">
    <property type="protein sequence ID" value="KJF76662.1"/>
    <property type="molecule type" value="Genomic_DNA"/>
</dbReference>
<keyword evidence="3" id="KW-0732">Signal</keyword>
<evidence type="ECO:0000256" key="3">
    <source>
        <dbReference type="SAM" id="SignalP"/>
    </source>
</evidence>
<evidence type="ECO:0000256" key="2">
    <source>
        <dbReference type="ARBA" id="ARBA00022801"/>
    </source>
</evidence>
<feature type="signal peptide" evidence="3">
    <location>
        <begin position="1"/>
        <end position="19"/>
    </location>
</feature>
<protein>
    <submittedName>
        <fullName evidence="4">IroE protein</fullName>
    </submittedName>
</protein>
<dbReference type="Proteomes" id="UP000032582">
    <property type="component" value="Unassembled WGS sequence"/>
</dbReference>